<organism evidence="2 3">
    <name type="scientific">Streptacidiphilus cavernicola</name>
    <dbReference type="NCBI Taxonomy" id="3342716"/>
    <lineage>
        <taxon>Bacteria</taxon>
        <taxon>Bacillati</taxon>
        <taxon>Actinomycetota</taxon>
        <taxon>Actinomycetes</taxon>
        <taxon>Kitasatosporales</taxon>
        <taxon>Streptomycetaceae</taxon>
        <taxon>Streptacidiphilus</taxon>
    </lineage>
</organism>
<sequence>MGRQKQNKPRRERPTLTGTGQPRMAEIAGMLDLFAGVEDGGPELVLEVAEVGLRDGGAGPAWIRLADGSVKLLPESLRAWAGRPVESGFPRRIGFGVRDGAEYARLL</sequence>
<comment type="caution">
    <text evidence="2">The sequence shown here is derived from an EMBL/GenBank/DDBJ whole genome shotgun (WGS) entry which is preliminary data.</text>
</comment>
<accession>A0ABV6W0V4</accession>
<feature type="region of interest" description="Disordered" evidence="1">
    <location>
        <begin position="1"/>
        <end position="20"/>
    </location>
</feature>
<protein>
    <submittedName>
        <fullName evidence="2">Uncharacterized protein</fullName>
    </submittedName>
</protein>
<evidence type="ECO:0000256" key="1">
    <source>
        <dbReference type="SAM" id="MobiDB-lite"/>
    </source>
</evidence>
<name>A0ABV6W0V4_9ACTN</name>
<feature type="compositionally biased region" description="Basic residues" evidence="1">
    <location>
        <begin position="1"/>
        <end position="11"/>
    </location>
</feature>
<dbReference type="EMBL" id="JBHFAB010000019">
    <property type="protein sequence ID" value="MFC1419636.1"/>
    <property type="molecule type" value="Genomic_DNA"/>
</dbReference>
<evidence type="ECO:0000313" key="3">
    <source>
        <dbReference type="Proteomes" id="UP001592531"/>
    </source>
</evidence>
<gene>
    <name evidence="2" type="ORF">ACEZDE_23810</name>
</gene>
<dbReference type="Proteomes" id="UP001592531">
    <property type="component" value="Unassembled WGS sequence"/>
</dbReference>
<proteinExistence type="predicted"/>
<dbReference type="RefSeq" id="WP_380539287.1">
    <property type="nucleotide sequence ID" value="NZ_JBHFAB010000019.1"/>
</dbReference>
<evidence type="ECO:0000313" key="2">
    <source>
        <dbReference type="EMBL" id="MFC1419636.1"/>
    </source>
</evidence>
<keyword evidence="3" id="KW-1185">Reference proteome</keyword>
<reference evidence="2 3" key="1">
    <citation type="submission" date="2024-09" db="EMBL/GenBank/DDBJ databases">
        <authorList>
            <person name="Lee S.D."/>
        </authorList>
    </citation>
    <scope>NUCLEOTIDE SEQUENCE [LARGE SCALE GENOMIC DNA]</scope>
    <source>
        <strain evidence="2 3">N8-3</strain>
    </source>
</reference>